<accession>A0ABW7F2M9</accession>
<dbReference type="InterPro" id="IPR036641">
    <property type="entry name" value="HPT_dom_sf"/>
</dbReference>
<evidence type="ECO:0000313" key="4">
    <source>
        <dbReference type="Proteomes" id="UP001606210"/>
    </source>
</evidence>
<dbReference type="SUPFAM" id="SSF52172">
    <property type="entry name" value="CheY-like"/>
    <property type="match status" value="1"/>
</dbReference>
<dbReference type="EMBL" id="JBIGHV010000004">
    <property type="protein sequence ID" value="MFG6430760.1"/>
    <property type="molecule type" value="Genomic_DNA"/>
</dbReference>
<name>A0ABW7F2M9_9BURK</name>
<dbReference type="InterPro" id="IPR001789">
    <property type="entry name" value="Sig_transdc_resp-reg_receiver"/>
</dbReference>
<dbReference type="PROSITE" id="PS50110">
    <property type="entry name" value="RESPONSE_REGULATORY"/>
    <property type="match status" value="1"/>
</dbReference>
<evidence type="ECO:0000259" key="2">
    <source>
        <dbReference type="PROSITE" id="PS50110"/>
    </source>
</evidence>
<sequence>MAARLLLIEDDASISRFVELALEELPGHDPAAPAVELHAVANLAQARAALAAGGWSLVISDLMLPDGSAEVLLTDGLALADGAPPWVVFSAGVHEDRHLALAARGVARTLCKPVPLAELLGTVAELLRLAPPAAPAVKGAGPVHTHFGGDQALYDSFRAGCITRFADDLAQGDAALASADAATLRRVAHGLKAVLEMLGEPGLSAHAGALEAALEHGRPGDQTLAGRWAALADGLAGLGVQRRGGFGESGPDT</sequence>
<dbReference type="RefSeq" id="WP_394479267.1">
    <property type="nucleotide sequence ID" value="NZ_JBIGHV010000004.1"/>
</dbReference>
<feature type="modified residue" description="4-aspartylphosphate" evidence="1">
    <location>
        <position position="61"/>
    </location>
</feature>
<organism evidence="3 4">
    <name type="scientific">Pelomonas parva</name>
    <dbReference type="NCBI Taxonomy" id="3299032"/>
    <lineage>
        <taxon>Bacteria</taxon>
        <taxon>Pseudomonadati</taxon>
        <taxon>Pseudomonadota</taxon>
        <taxon>Betaproteobacteria</taxon>
        <taxon>Burkholderiales</taxon>
        <taxon>Sphaerotilaceae</taxon>
        <taxon>Roseateles</taxon>
    </lineage>
</organism>
<protein>
    <submittedName>
        <fullName evidence="3">Response regulator</fullName>
    </submittedName>
</protein>
<keyword evidence="4" id="KW-1185">Reference proteome</keyword>
<dbReference type="Proteomes" id="UP001606210">
    <property type="component" value="Unassembled WGS sequence"/>
</dbReference>
<evidence type="ECO:0000313" key="3">
    <source>
        <dbReference type="EMBL" id="MFG6430760.1"/>
    </source>
</evidence>
<feature type="domain" description="Response regulatory" evidence="2">
    <location>
        <begin position="4"/>
        <end position="127"/>
    </location>
</feature>
<evidence type="ECO:0000256" key="1">
    <source>
        <dbReference type="PROSITE-ProRule" id="PRU00169"/>
    </source>
</evidence>
<proteinExistence type="predicted"/>
<dbReference type="Gene3D" id="3.40.50.2300">
    <property type="match status" value="1"/>
</dbReference>
<keyword evidence="1" id="KW-0597">Phosphoprotein</keyword>
<comment type="caution">
    <text evidence="3">The sequence shown here is derived from an EMBL/GenBank/DDBJ whole genome shotgun (WGS) entry which is preliminary data.</text>
</comment>
<dbReference type="SMART" id="SM00448">
    <property type="entry name" value="REC"/>
    <property type="match status" value="1"/>
</dbReference>
<dbReference type="InterPro" id="IPR011006">
    <property type="entry name" value="CheY-like_superfamily"/>
</dbReference>
<dbReference type="SUPFAM" id="SSF47226">
    <property type="entry name" value="Histidine-containing phosphotransfer domain, HPT domain"/>
    <property type="match status" value="1"/>
</dbReference>
<gene>
    <name evidence="3" type="ORF">ACG00Y_12600</name>
</gene>
<reference evidence="3 4" key="1">
    <citation type="submission" date="2024-08" db="EMBL/GenBank/DDBJ databases">
        <authorList>
            <person name="Lu H."/>
        </authorList>
    </citation>
    <scope>NUCLEOTIDE SEQUENCE [LARGE SCALE GENOMIC DNA]</scope>
    <source>
        <strain evidence="3 4">LYH14W</strain>
    </source>
</reference>
<dbReference type="Gene3D" id="1.20.120.160">
    <property type="entry name" value="HPT domain"/>
    <property type="match status" value="1"/>
</dbReference>